<sequence>MTNSGEHGGDIQFVGMLYHQGSPASNCILVSGSAAQFEEVLGGPSTTECESVAPEDADLAWSFATLEELSQATLCGFAFGLTTLHCSAETATGQ</sequence>
<evidence type="ECO:0000313" key="1">
    <source>
        <dbReference type="EMBL" id="KAK3259858.1"/>
    </source>
</evidence>
<dbReference type="Proteomes" id="UP001190700">
    <property type="component" value="Unassembled WGS sequence"/>
</dbReference>
<name>A0AAE0FHZ3_9CHLO</name>
<keyword evidence="2" id="KW-1185">Reference proteome</keyword>
<dbReference type="EMBL" id="LGRX02018421">
    <property type="protein sequence ID" value="KAK3259858.1"/>
    <property type="molecule type" value="Genomic_DNA"/>
</dbReference>
<evidence type="ECO:0000313" key="2">
    <source>
        <dbReference type="Proteomes" id="UP001190700"/>
    </source>
</evidence>
<feature type="non-terminal residue" evidence="1">
    <location>
        <position position="94"/>
    </location>
</feature>
<accession>A0AAE0FHZ3</accession>
<reference evidence="1 2" key="1">
    <citation type="journal article" date="2015" name="Genome Biol. Evol.">
        <title>Comparative Genomics of a Bacterivorous Green Alga Reveals Evolutionary Causalities and Consequences of Phago-Mixotrophic Mode of Nutrition.</title>
        <authorList>
            <person name="Burns J.A."/>
            <person name="Paasch A."/>
            <person name="Narechania A."/>
            <person name="Kim E."/>
        </authorList>
    </citation>
    <scope>NUCLEOTIDE SEQUENCE [LARGE SCALE GENOMIC DNA]</scope>
    <source>
        <strain evidence="1 2">PLY_AMNH</strain>
    </source>
</reference>
<protein>
    <submittedName>
        <fullName evidence="1">Uncharacterized protein</fullName>
    </submittedName>
</protein>
<comment type="caution">
    <text evidence="1">The sequence shown here is derived from an EMBL/GenBank/DDBJ whole genome shotgun (WGS) entry which is preliminary data.</text>
</comment>
<proteinExistence type="predicted"/>
<dbReference type="AlphaFoldDB" id="A0AAE0FHZ3"/>
<organism evidence="1 2">
    <name type="scientific">Cymbomonas tetramitiformis</name>
    <dbReference type="NCBI Taxonomy" id="36881"/>
    <lineage>
        <taxon>Eukaryota</taxon>
        <taxon>Viridiplantae</taxon>
        <taxon>Chlorophyta</taxon>
        <taxon>Pyramimonadophyceae</taxon>
        <taxon>Pyramimonadales</taxon>
        <taxon>Pyramimonadaceae</taxon>
        <taxon>Cymbomonas</taxon>
    </lineage>
</organism>
<gene>
    <name evidence="1" type="ORF">CYMTET_31158</name>
</gene>